<dbReference type="OrthoDB" id="9761586at2"/>
<evidence type="ECO:0000313" key="4">
    <source>
        <dbReference type="Proteomes" id="UP000198346"/>
    </source>
</evidence>
<dbReference type="PANTHER" id="PTHR11365">
    <property type="entry name" value="5-OXOPROLINASE RELATED"/>
    <property type="match status" value="1"/>
</dbReference>
<proteinExistence type="predicted"/>
<feature type="region of interest" description="Disordered" evidence="1">
    <location>
        <begin position="471"/>
        <end position="490"/>
    </location>
</feature>
<feature type="domain" description="Hydantoinase B/oxoprolinase" evidence="2">
    <location>
        <begin position="6"/>
        <end position="521"/>
    </location>
</feature>
<organism evidence="3 4">
    <name type="scientific">Amphiplicatus metriothermophilus</name>
    <dbReference type="NCBI Taxonomy" id="1519374"/>
    <lineage>
        <taxon>Bacteria</taxon>
        <taxon>Pseudomonadati</taxon>
        <taxon>Pseudomonadota</taxon>
        <taxon>Alphaproteobacteria</taxon>
        <taxon>Parvularculales</taxon>
        <taxon>Parvularculaceae</taxon>
        <taxon>Amphiplicatus</taxon>
    </lineage>
</organism>
<protein>
    <submittedName>
        <fullName evidence="3">N-methylhydantoinase B</fullName>
    </submittedName>
</protein>
<dbReference type="RefSeq" id="WP_089413003.1">
    <property type="nucleotide sequence ID" value="NZ_FZQA01000007.1"/>
</dbReference>
<dbReference type="GO" id="GO:0005829">
    <property type="term" value="C:cytosol"/>
    <property type="evidence" value="ECO:0007669"/>
    <property type="project" value="TreeGrafter"/>
</dbReference>
<evidence type="ECO:0000259" key="2">
    <source>
        <dbReference type="Pfam" id="PF02538"/>
    </source>
</evidence>
<name>A0A239PY72_9PROT</name>
<dbReference type="GO" id="GO:0017168">
    <property type="term" value="F:5-oxoprolinase (ATP-hydrolyzing) activity"/>
    <property type="evidence" value="ECO:0007669"/>
    <property type="project" value="TreeGrafter"/>
</dbReference>
<reference evidence="3 4" key="1">
    <citation type="submission" date="2017-07" db="EMBL/GenBank/DDBJ databases">
        <authorList>
            <person name="Sun Z.S."/>
            <person name="Albrecht U."/>
            <person name="Echele G."/>
            <person name="Lee C.C."/>
        </authorList>
    </citation>
    <scope>NUCLEOTIDE SEQUENCE [LARGE SCALE GENOMIC DNA]</scope>
    <source>
        <strain evidence="3 4">CGMCC 1.12710</strain>
    </source>
</reference>
<evidence type="ECO:0000313" key="3">
    <source>
        <dbReference type="EMBL" id="SNT75120.1"/>
    </source>
</evidence>
<dbReference type="PANTHER" id="PTHR11365:SF23">
    <property type="entry name" value="HYPOTHETICAL 5-OXOPROLINASE (EUROFUNG)-RELATED"/>
    <property type="match status" value="1"/>
</dbReference>
<dbReference type="InterPro" id="IPR045079">
    <property type="entry name" value="Oxoprolinase-like"/>
</dbReference>
<dbReference type="InterPro" id="IPR003692">
    <property type="entry name" value="Hydantoinase_B"/>
</dbReference>
<sequence>MTGALDQLRLQLLWNRLLAVVEEQAQTLVRTAFSTTVREAGDLSAGVFDAEGRMLAQAVTGTPGHVNAMAASVGAFLRKYPLDRLEEGDVLLTNDPWDGTGHLNDFTVVTPVFREGRPIALFAATSHVADVGGLGFGPDARQVYEEGLLVPIGYLFRRGAPNETLLDIIRANVRDPTAALGDLYSLAGCNDAGARRLLETLDEFGLGDLDAVGRLIIENSARAMRAEIAKLPRGTYENSMRIDGYDSPIDLVCAVTIGADAITVDFAGTSPISPRGVNVPLAYTQAYASFGVRCVVGNDTPNNAGSLSVVQVTAPEGCILNAPRPCAVSARHTVGQMLPDVVLGALAKAIPDRVPAEGASCLYLPVLLGGPGVAGETAGEAFVVNPFYTGGTGARPGKDGLSCTAFPSGVRNTPVEINEATAPILIWRKEYRTDSGGPGRFRGGLGQVMEFAHAERRAMAVSKMFERVRHPARGRDGGGPGAPGAVRLDDGTVLSGMGRDVVPVGRRLVIETPGGGGKGDPTTRARAAAAEDLRAGLISPEAAREIYGFEESDN</sequence>
<dbReference type="Pfam" id="PF02538">
    <property type="entry name" value="Hydantoinase_B"/>
    <property type="match status" value="1"/>
</dbReference>
<dbReference type="Proteomes" id="UP000198346">
    <property type="component" value="Unassembled WGS sequence"/>
</dbReference>
<dbReference type="EMBL" id="FZQA01000007">
    <property type="protein sequence ID" value="SNT75120.1"/>
    <property type="molecule type" value="Genomic_DNA"/>
</dbReference>
<gene>
    <name evidence="3" type="ORF">SAMN06297382_2563</name>
</gene>
<dbReference type="AlphaFoldDB" id="A0A239PY72"/>
<keyword evidence="4" id="KW-1185">Reference proteome</keyword>
<dbReference type="GO" id="GO:0006749">
    <property type="term" value="P:glutathione metabolic process"/>
    <property type="evidence" value="ECO:0007669"/>
    <property type="project" value="TreeGrafter"/>
</dbReference>
<accession>A0A239PY72</accession>
<evidence type="ECO:0000256" key="1">
    <source>
        <dbReference type="SAM" id="MobiDB-lite"/>
    </source>
</evidence>